<keyword evidence="2" id="KW-1185">Reference proteome</keyword>
<dbReference type="NCBIfam" id="TIGR03544">
    <property type="entry name" value="DivI1A_domain"/>
    <property type="match status" value="1"/>
</dbReference>
<dbReference type="InterPro" id="IPR019933">
    <property type="entry name" value="DivIVA_domain"/>
</dbReference>
<name>A0ABN2IJM8_9ACTN</name>
<sequence length="115" mass="12407">MDEVLIAVLVAVVLAGVLFAGAAFTIGRTPGMADPAPDMVPTSLPDDRPATGADVHALRFDVVLRGYRMAQVDDALTRLAYDIDVRDTHIRALEDELSQLSASYHRVDEQVSDDA</sequence>
<dbReference type="Gene3D" id="6.10.250.660">
    <property type="match status" value="1"/>
</dbReference>
<reference evidence="1 2" key="1">
    <citation type="journal article" date="2019" name="Int. J. Syst. Evol. Microbiol.">
        <title>The Global Catalogue of Microorganisms (GCM) 10K type strain sequencing project: providing services to taxonomists for standard genome sequencing and annotation.</title>
        <authorList>
            <consortium name="The Broad Institute Genomics Platform"/>
            <consortium name="The Broad Institute Genome Sequencing Center for Infectious Disease"/>
            <person name="Wu L."/>
            <person name="Ma J."/>
        </authorList>
    </citation>
    <scope>NUCLEOTIDE SEQUENCE [LARGE SCALE GENOMIC DNA]</scope>
    <source>
        <strain evidence="1 2">JCM 14718</strain>
    </source>
</reference>
<dbReference type="Proteomes" id="UP001500618">
    <property type="component" value="Unassembled WGS sequence"/>
</dbReference>
<organism evidence="1 2">
    <name type="scientific">Fodinicola feengrottensis</name>
    <dbReference type="NCBI Taxonomy" id="435914"/>
    <lineage>
        <taxon>Bacteria</taxon>
        <taxon>Bacillati</taxon>
        <taxon>Actinomycetota</taxon>
        <taxon>Actinomycetes</taxon>
        <taxon>Mycobacteriales</taxon>
        <taxon>Fodinicola</taxon>
    </lineage>
</organism>
<dbReference type="EMBL" id="BAAANY010000031">
    <property type="protein sequence ID" value="GAA1706337.1"/>
    <property type="molecule type" value="Genomic_DNA"/>
</dbReference>
<comment type="caution">
    <text evidence="1">The sequence shown here is derived from an EMBL/GenBank/DDBJ whole genome shotgun (WGS) entry which is preliminary data.</text>
</comment>
<evidence type="ECO:0008006" key="3">
    <source>
        <dbReference type="Google" id="ProtNLM"/>
    </source>
</evidence>
<gene>
    <name evidence="1" type="ORF">GCM10009765_64720</name>
</gene>
<evidence type="ECO:0000313" key="2">
    <source>
        <dbReference type="Proteomes" id="UP001500618"/>
    </source>
</evidence>
<proteinExistence type="predicted"/>
<accession>A0ABN2IJM8</accession>
<protein>
    <recommendedName>
        <fullName evidence="3">DivIVA domain-containing protein</fullName>
    </recommendedName>
</protein>
<dbReference type="RefSeq" id="WP_163573802.1">
    <property type="nucleotide sequence ID" value="NZ_BAAANY010000031.1"/>
</dbReference>
<evidence type="ECO:0000313" key="1">
    <source>
        <dbReference type="EMBL" id="GAA1706337.1"/>
    </source>
</evidence>